<dbReference type="Proteomes" id="UP000233343">
    <property type="component" value="Unassembled WGS sequence"/>
</dbReference>
<dbReference type="EMBL" id="PISD01000055">
    <property type="protein sequence ID" value="PKG26865.1"/>
    <property type="molecule type" value="Genomic_DNA"/>
</dbReference>
<reference evidence="2 3" key="1">
    <citation type="journal article" date="2010" name="Int. J. Syst. Evol. Microbiol.">
        <title>Bacillus horneckiae sp. nov., isolated from a spacecraft-assembly clean room.</title>
        <authorList>
            <person name="Vaishampayan P."/>
            <person name="Probst A."/>
            <person name="Krishnamurthi S."/>
            <person name="Ghosh S."/>
            <person name="Osman S."/>
            <person name="McDowall A."/>
            <person name="Ruckmani A."/>
            <person name="Mayilraj S."/>
            <person name="Venkateswaran K."/>
        </authorList>
    </citation>
    <scope>NUCLEOTIDE SEQUENCE [LARGE SCALE GENOMIC DNA]</scope>
    <source>
        <strain evidence="3">1PO1SC</strain>
    </source>
</reference>
<dbReference type="Pfam" id="PF05949">
    <property type="entry name" value="DUF881"/>
    <property type="match status" value="1"/>
</dbReference>
<evidence type="ECO:0000256" key="1">
    <source>
        <dbReference type="ARBA" id="ARBA00009108"/>
    </source>
</evidence>
<accession>A0A2N0ZBK9</accession>
<organism evidence="2 3">
    <name type="scientific">Cytobacillus horneckiae</name>
    <dbReference type="NCBI Taxonomy" id="549687"/>
    <lineage>
        <taxon>Bacteria</taxon>
        <taxon>Bacillati</taxon>
        <taxon>Bacillota</taxon>
        <taxon>Bacilli</taxon>
        <taxon>Bacillales</taxon>
        <taxon>Bacillaceae</taxon>
        <taxon>Cytobacillus</taxon>
    </lineage>
</organism>
<dbReference type="PANTHER" id="PTHR37313:SF2">
    <property type="entry name" value="UPF0749 PROTEIN YLXX"/>
    <property type="match status" value="1"/>
</dbReference>
<name>A0A2N0ZBK9_9BACI</name>
<sequence length="225" mass="25805">MIAIQFRAVKEPIVRDTRDTWQLREDLQKEKELELRLLREIRSNEEKIAQYETDRLHGKEQVLKDTLDELKSEAGLTVVKGHGLILTISPIEEEMLLGKPVGKISPDLLKRLLNELNRYGAQYVSIDDHRVINSTVIRDINNETKIDGYSIQSLPIEIKVIAENQQAAELLYKRMQVSKSAEDFFIDHLRLETAKANKEITIPAYEDSIRIMHMEPVKSAEGGSS</sequence>
<gene>
    <name evidence="2" type="ORF">CWS20_21945</name>
</gene>
<comment type="caution">
    <text evidence="2">The sequence shown here is derived from an EMBL/GenBank/DDBJ whole genome shotgun (WGS) entry which is preliminary data.</text>
</comment>
<dbReference type="InterPro" id="IPR010273">
    <property type="entry name" value="DUF881"/>
</dbReference>
<evidence type="ECO:0000313" key="3">
    <source>
        <dbReference type="Proteomes" id="UP000233343"/>
    </source>
</evidence>
<dbReference type="Gene3D" id="3.30.70.1880">
    <property type="entry name" value="Protein of unknown function DUF881"/>
    <property type="match status" value="1"/>
</dbReference>
<dbReference type="PANTHER" id="PTHR37313">
    <property type="entry name" value="UPF0749 PROTEIN RV1825"/>
    <property type="match status" value="1"/>
</dbReference>
<dbReference type="RefSeq" id="WP_066201523.1">
    <property type="nucleotide sequence ID" value="NZ_CP194732.1"/>
</dbReference>
<protein>
    <submittedName>
        <fullName evidence="2">DUF881 domain-containing protein</fullName>
    </submittedName>
</protein>
<dbReference type="AlphaFoldDB" id="A0A2N0ZBK9"/>
<proteinExistence type="inferred from homology"/>
<evidence type="ECO:0000313" key="2">
    <source>
        <dbReference type="EMBL" id="PKG26865.1"/>
    </source>
</evidence>
<keyword evidence="3" id="KW-1185">Reference proteome</keyword>
<comment type="similarity">
    <text evidence="1">Belongs to the UPF0749 family.</text>
</comment>